<evidence type="ECO:0000313" key="10">
    <source>
        <dbReference type="Proteomes" id="UP000184465"/>
    </source>
</evidence>
<evidence type="ECO:0000256" key="7">
    <source>
        <dbReference type="SAM" id="Phobius"/>
    </source>
</evidence>
<evidence type="ECO:0000256" key="2">
    <source>
        <dbReference type="ARBA" id="ARBA00012438"/>
    </source>
</evidence>
<dbReference type="PANTHER" id="PTHR40448">
    <property type="entry name" value="TWO-COMPONENT SENSOR HISTIDINE KINASE"/>
    <property type="match status" value="1"/>
</dbReference>
<sequence length="539" mass="62814">MKRLLKFFIKDRTLAIRYLFIFLILIYIPMVLYMKFVYIRTIDAVEKEKIDDVEQILRQTSQSVNFALYNIEKGVYEITEHNGIQVGVKNFNDFEPFYKNRISEFIREQFRILKNNTSYIEGFACISTQGDIIASDNDIVINIDKFFESNSFKKLSIGEDDFLWQYGIYEYIYLKSSDEKLLFLIYRIVNLDDSEDVGYCFVTINPDSFKSLYKDTYIGNTGGVVICDGDNNPVLNTKNYNIPQTVLDNLVKDNKFNKMNNVDISGQQYFLGISRLYPIDWYLVATVPRDELTKTVKKNLRRNFMPIILISLATALVIVVETFILSKVVTEKEMAGYRLVVSEKMNEKLRMYKHDFTNHLQIIWGLMELKHYDKALEYLIKVSNEGITIKEKYEIGIPEIESTIFPILSKARERNIEVTLDCMTLQSEIPVKIYDLTKILSNLLKNAIYALDKSESDEKKLIIKIYDELGEYVFEIINNVPIISENMRGKIFEKGFTTKGREGNGLGLYIVKKLVKKNKGSIELHVDKEGNHFIVRFPH</sequence>
<dbReference type="InterPro" id="IPR003594">
    <property type="entry name" value="HATPase_dom"/>
</dbReference>
<dbReference type="OrthoDB" id="1634477at2"/>
<dbReference type="InterPro" id="IPR036890">
    <property type="entry name" value="HATPase_C_sf"/>
</dbReference>
<evidence type="ECO:0000256" key="3">
    <source>
        <dbReference type="ARBA" id="ARBA00022553"/>
    </source>
</evidence>
<evidence type="ECO:0000256" key="5">
    <source>
        <dbReference type="ARBA" id="ARBA00022777"/>
    </source>
</evidence>
<evidence type="ECO:0000256" key="1">
    <source>
        <dbReference type="ARBA" id="ARBA00000085"/>
    </source>
</evidence>
<dbReference type="Pfam" id="PF14689">
    <property type="entry name" value="SPOB_a"/>
    <property type="match status" value="1"/>
</dbReference>
<name>A0A1M6P998_PARC5</name>
<organism evidence="9 10">
    <name type="scientific">Paramaledivibacter caminithermalis (strain DSM 15212 / CIP 107654 / DViRD3)</name>
    <name type="common">Clostridium caminithermale</name>
    <dbReference type="NCBI Taxonomy" id="1121301"/>
    <lineage>
        <taxon>Bacteria</taxon>
        <taxon>Bacillati</taxon>
        <taxon>Bacillota</taxon>
        <taxon>Clostridia</taxon>
        <taxon>Peptostreptococcales</taxon>
        <taxon>Caminicellaceae</taxon>
        <taxon>Paramaledivibacter</taxon>
    </lineage>
</organism>
<dbReference type="Gene3D" id="3.30.565.10">
    <property type="entry name" value="Histidine kinase-like ATPase, C-terminal domain"/>
    <property type="match status" value="1"/>
</dbReference>
<keyword evidence="7" id="KW-0812">Transmembrane</keyword>
<proteinExistence type="predicted"/>
<keyword evidence="4" id="KW-0808">Transferase</keyword>
<dbReference type="GO" id="GO:0000155">
    <property type="term" value="F:phosphorelay sensor kinase activity"/>
    <property type="evidence" value="ECO:0007669"/>
    <property type="project" value="InterPro"/>
</dbReference>
<dbReference type="InterPro" id="IPR016120">
    <property type="entry name" value="Sig_transdc_His_kin_SpoOB"/>
</dbReference>
<dbReference type="PRINTS" id="PR00344">
    <property type="entry name" value="BCTRLSENSOR"/>
</dbReference>
<dbReference type="Gene3D" id="3.30.450.20">
    <property type="entry name" value="PAS domain"/>
    <property type="match status" value="1"/>
</dbReference>
<gene>
    <name evidence="9" type="ORF">SAMN02745912_02065</name>
</gene>
<dbReference type="Proteomes" id="UP000184465">
    <property type="component" value="Unassembled WGS sequence"/>
</dbReference>
<dbReference type="PANTHER" id="PTHR40448:SF1">
    <property type="entry name" value="TWO-COMPONENT SENSOR HISTIDINE KINASE"/>
    <property type="match status" value="1"/>
</dbReference>
<evidence type="ECO:0000256" key="6">
    <source>
        <dbReference type="ARBA" id="ARBA00023012"/>
    </source>
</evidence>
<dbReference type="PROSITE" id="PS50109">
    <property type="entry name" value="HIS_KIN"/>
    <property type="match status" value="1"/>
</dbReference>
<keyword evidence="7" id="KW-1133">Transmembrane helix</keyword>
<keyword evidence="7" id="KW-0472">Membrane</keyword>
<comment type="catalytic activity">
    <reaction evidence="1">
        <text>ATP + protein L-histidine = ADP + protein N-phospho-L-histidine.</text>
        <dbReference type="EC" id="2.7.13.3"/>
    </reaction>
</comment>
<dbReference type="SMART" id="SM00387">
    <property type="entry name" value="HATPase_c"/>
    <property type="match status" value="1"/>
</dbReference>
<keyword evidence="3" id="KW-0597">Phosphoprotein</keyword>
<dbReference type="Pfam" id="PF02518">
    <property type="entry name" value="HATPase_c"/>
    <property type="match status" value="1"/>
</dbReference>
<dbReference type="GO" id="GO:0042802">
    <property type="term" value="F:identical protein binding"/>
    <property type="evidence" value="ECO:0007669"/>
    <property type="project" value="TreeGrafter"/>
</dbReference>
<dbReference type="SUPFAM" id="SSF55890">
    <property type="entry name" value="Sporulation response regulatory protein Spo0B"/>
    <property type="match status" value="1"/>
</dbReference>
<feature type="transmembrane region" description="Helical" evidence="7">
    <location>
        <begin position="15"/>
        <end position="34"/>
    </location>
</feature>
<dbReference type="InterPro" id="IPR004358">
    <property type="entry name" value="Sig_transdc_His_kin-like_C"/>
</dbReference>
<dbReference type="Gene3D" id="1.10.287.130">
    <property type="match status" value="1"/>
</dbReference>
<dbReference type="SUPFAM" id="SSF55874">
    <property type="entry name" value="ATPase domain of HSP90 chaperone/DNA topoisomerase II/histidine kinase"/>
    <property type="match status" value="1"/>
</dbReference>
<evidence type="ECO:0000256" key="4">
    <source>
        <dbReference type="ARBA" id="ARBA00022679"/>
    </source>
</evidence>
<dbReference type="STRING" id="1121301.SAMN02745912_02065"/>
<accession>A0A1M6P998</accession>
<feature type="domain" description="Histidine kinase" evidence="8">
    <location>
        <begin position="411"/>
        <end position="539"/>
    </location>
</feature>
<keyword evidence="5 9" id="KW-0418">Kinase</keyword>
<dbReference type="EC" id="2.7.13.3" evidence="2"/>
<dbReference type="InterPro" id="IPR039506">
    <property type="entry name" value="SPOB_a"/>
</dbReference>
<feature type="transmembrane region" description="Helical" evidence="7">
    <location>
        <begin position="304"/>
        <end position="325"/>
    </location>
</feature>
<keyword evidence="10" id="KW-1185">Reference proteome</keyword>
<reference evidence="9 10" key="1">
    <citation type="submission" date="2016-11" db="EMBL/GenBank/DDBJ databases">
        <authorList>
            <person name="Jaros S."/>
            <person name="Januszkiewicz K."/>
            <person name="Wedrychowicz H."/>
        </authorList>
    </citation>
    <scope>NUCLEOTIDE SEQUENCE [LARGE SCALE GENOMIC DNA]</scope>
    <source>
        <strain evidence="9 10">DSM 15212</strain>
    </source>
</reference>
<dbReference type="AlphaFoldDB" id="A0A1M6P998"/>
<evidence type="ECO:0000259" key="8">
    <source>
        <dbReference type="PROSITE" id="PS50109"/>
    </source>
</evidence>
<dbReference type="InterPro" id="IPR005467">
    <property type="entry name" value="His_kinase_dom"/>
</dbReference>
<protein>
    <recommendedName>
        <fullName evidence="2">histidine kinase</fullName>
        <ecNumber evidence="2">2.7.13.3</ecNumber>
    </recommendedName>
</protein>
<evidence type="ECO:0000313" key="9">
    <source>
        <dbReference type="EMBL" id="SHK04494.1"/>
    </source>
</evidence>
<dbReference type="EMBL" id="FRAG01000022">
    <property type="protein sequence ID" value="SHK04494.1"/>
    <property type="molecule type" value="Genomic_DNA"/>
</dbReference>
<keyword evidence="6" id="KW-0902">Two-component regulatory system</keyword>